<dbReference type="PANTHER" id="PTHR42648">
    <property type="entry name" value="TRANSPOSASE, PUTATIVE-RELATED"/>
    <property type="match status" value="1"/>
</dbReference>
<dbReference type="GO" id="GO:0046872">
    <property type="term" value="F:metal ion binding"/>
    <property type="evidence" value="ECO:0007669"/>
    <property type="project" value="UniProtKB-KW"/>
</dbReference>
<evidence type="ECO:0000256" key="2">
    <source>
        <dbReference type="ARBA" id="ARBA00022801"/>
    </source>
</evidence>
<dbReference type="InterPro" id="IPR001584">
    <property type="entry name" value="Integrase_cat-core"/>
</dbReference>
<dbReference type="InterPro" id="IPR036397">
    <property type="entry name" value="RNaseH_sf"/>
</dbReference>
<dbReference type="EMBL" id="CP144748">
    <property type="protein sequence ID" value="WVZ70368.1"/>
    <property type="molecule type" value="Genomic_DNA"/>
</dbReference>
<dbReference type="InterPro" id="IPR057670">
    <property type="entry name" value="SH3_retrovirus"/>
</dbReference>
<dbReference type="PROSITE" id="PS50994">
    <property type="entry name" value="INTEGRASE"/>
    <property type="match status" value="1"/>
</dbReference>
<dbReference type="InterPro" id="IPR012337">
    <property type="entry name" value="RNaseH-like_sf"/>
</dbReference>
<evidence type="ECO:0000256" key="1">
    <source>
        <dbReference type="ARBA" id="ARBA00022723"/>
    </source>
</evidence>
<evidence type="ECO:0000313" key="5">
    <source>
        <dbReference type="EMBL" id="WVZ70368.1"/>
    </source>
</evidence>
<evidence type="ECO:0000313" key="6">
    <source>
        <dbReference type="Proteomes" id="UP001341281"/>
    </source>
</evidence>
<dbReference type="Pfam" id="PF07727">
    <property type="entry name" value="RVT_2"/>
    <property type="match status" value="1"/>
</dbReference>
<dbReference type="InterPro" id="IPR043502">
    <property type="entry name" value="DNA/RNA_pol_sf"/>
</dbReference>
<gene>
    <name evidence="5" type="ORF">U9M48_019042</name>
</gene>
<dbReference type="Pfam" id="PF00665">
    <property type="entry name" value="rve"/>
    <property type="match status" value="1"/>
</dbReference>
<proteinExistence type="predicted"/>
<dbReference type="Gene3D" id="3.30.420.10">
    <property type="entry name" value="Ribonuclease H-like superfamily/Ribonuclease H"/>
    <property type="match status" value="1"/>
</dbReference>
<dbReference type="GO" id="GO:0016787">
    <property type="term" value="F:hydrolase activity"/>
    <property type="evidence" value="ECO:0007669"/>
    <property type="project" value="UniProtKB-KW"/>
</dbReference>
<dbReference type="CDD" id="cd09272">
    <property type="entry name" value="RNase_HI_RT_Ty1"/>
    <property type="match status" value="1"/>
</dbReference>
<dbReference type="InterPro" id="IPR039537">
    <property type="entry name" value="Retrotran_Ty1/copia-like"/>
</dbReference>
<dbReference type="GO" id="GO:0015074">
    <property type="term" value="P:DNA integration"/>
    <property type="evidence" value="ECO:0007669"/>
    <property type="project" value="InterPro"/>
</dbReference>
<name>A0AAQ3TBG7_PASNO</name>
<dbReference type="SUPFAM" id="SSF53098">
    <property type="entry name" value="Ribonuclease H-like"/>
    <property type="match status" value="1"/>
</dbReference>
<dbReference type="SUPFAM" id="SSF56672">
    <property type="entry name" value="DNA/RNA polymerases"/>
    <property type="match status" value="1"/>
</dbReference>
<dbReference type="InterPro" id="IPR013103">
    <property type="entry name" value="RVT_2"/>
</dbReference>
<dbReference type="AlphaFoldDB" id="A0AAQ3TBG7"/>
<dbReference type="Pfam" id="PF25597">
    <property type="entry name" value="SH3_retrovirus"/>
    <property type="match status" value="1"/>
</dbReference>
<protein>
    <recommendedName>
        <fullName evidence="4">Integrase catalytic domain-containing protein</fullName>
    </recommendedName>
</protein>
<keyword evidence="6" id="KW-1185">Reference proteome</keyword>
<feature type="region of interest" description="Disordered" evidence="3">
    <location>
        <begin position="393"/>
        <end position="435"/>
    </location>
</feature>
<dbReference type="InterPro" id="IPR025724">
    <property type="entry name" value="GAG-pre-integrase_dom"/>
</dbReference>
<dbReference type="GO" id="GO:0003676">
    <property type="term" value="F:nucleic acid binding"/>
    <property type="evidence" value="ECO:0007669"/>
    <property type="project" value="InterPro"/>
</dbReference>
<dbReference type="Proteomes" id="UP001341281">
    <property type="component" value="Chromosome 04"/>
</dbReference>
<reference evidence="5 6" key="1">
    <citation type="submission" date="2024-02" db="EMBL/GenBank/DDBJ databases">
        <title>High-quality chromosome-scale genome assembly of Pensacola bahiagrass (Paspalum notatum Flugge var. saurae).</title>
        <authorList>
            <person name="Vega J.M."/>
            <person name="Podio M."/>
            <person name="Orjuela J."/>
            <person name="Siena L.A."/>
            <person name="Pessino S.C."/>
            <person name="Combes M.C."/>
            <person name="Mariac C."/>
            <person name="Albertini E."/>
            <person name="Pupilli F."/>
            <person name="Ortiz J.P.A."/>
            <person name="Leblanc O."/>
        </authorList>
    </citation>
    <scope>NUCLEOTIDE SEQUENCE [LARGE SCALE GENOMIC DNA]</scope>
    <source>
        <strain evidence="5">R1</strain>
        <tissue evidence="5">Leaf</tissue>
    </source>
</reference>
<accession>A0AAQ3TBG7</accession>
<sequence length="896" mass="100402">MVLQSHLVSSSEHIIFEDKGTGKVKGVGAVPVSESFILRGVALVGNLGYNLLSVSQLLEEGYVVRFKKGFSCVLDAQGSLVCPVVPFGKVFRVDFLSSSGPSRRLGHLSFDLLAKLSSLDLIRGLPKLKSDFVCHPCRHGKMVAASHTPVNQVMTARPGELLHMDTVGPSRVWSVGGKWYVLVIVDDFSRWSWVHFMESKDEVFEFVHDLVVRLRNESRHAMRALRSDNGSEFKNDRFKAFFHSQGLEHQFSSPYNGVVERKNRTLVEMARTMLDEHMTPRKFWAEAINTACYVSNRIFLRVPKVSHLRVFGCRCFVLKQGNLDKFEPCSFDGVFLGYATHSRAYRVWLLDSGMIVETCEVTFDDTMPWTTPGFELAGDDEIGTTIFEDDEEDVGVSGDTVPAAAPEPAASLSEDDEGALVPSSSTTWEQPPLDPPVHAVGPAEDVGEVTTKPQSSRMVQWDHPSRNIIGGLNERVTRSRSTSLAHFAHSAFVASFEPHDVRHALSNANWVNAMNEEFENFERNQVWVLVEPPPHCNPIGTKWVFKNKQGEDGVVVRNKARLVAQGFCQKEGIDYEETYAPIARLEAIHILLAFAASKGFKLFQMDVKSAFLNGFIEEEVYVRQFPSFEHPKFPNRVFKLKKALYGLKQAPRAWYERLRKFLVDQGFQMGSVDKTLFLLKHGKDLLIVQIYVDDIIFGGSSHALCSKFSEQMSREFEMSMMGELQFFLGLQIRQTPQGTFVHQSKYTRDLLRKFEMADASPQMTPMSTSIALDADEDGKEVDQKVYRRMIGSLLYLAATRLDIQFAVGLSEGVTPHRCQAEFILWYSADSSLSLLGFSDSDHAGCRIDRKSTSGTCQVLGTSLVSWSSRKQSSVATSICEAEYDAAAPRSYGCLLP</sequence>
<dbReference type="PANTHER" id="PTHR42648:SF21">
    <property type="entry name" value="CYSTEINE-RICH RLK (RECEPTOR-LIKE PROTEIN KINASE) 8"/>
    <property type="match status" value="1"/>
</dbReference>
<dbReference type="Pfam" id="PF13976">
    <property type="entry name" value="gag_pre-integrs"/>
    <property type="match status" value="1"/>
</dbReference>
<feature type="domain" description="Integrase catalytic" evidence="4">
    <location>
        <begin position="154"/>
        <end position="315"/>
    </location>
</feature>
<evidence type="ECO:0000256" key="3">
    <source>
        <dbReference type="SAM" id="MobiDB-lite"/>
    </source>
</evidence>
<evidence type="ECO:0000259" key="4">
    <source>
        <dbReference type="PROSITE" id="PS50994"/>
    </source>
</evidence>
<organism evidence="5 6">
    <name type="scientific">Paspalum notatum var. saurae</name>
    <dbReference type="NCBI Taxonomy" id="547442"/>
    <lineage>
        <taxon>Eukaryota</taxon>
        <taxon>Viridiplantae</taxon>
        <taxon>Streptophyta</taxon>
        <taxon>Embryophyta</taxon>
        <taxon>Tracheophyta</taxon>
        <taxon>Spermatophyta</taxon>
        <taxon>Magnoliopsida</taxon>
        <taxon>Liliopsida</taxon>
        <taxon>Poales</taxon>
        <taxon>Poaceae</taxon>
        <taxon>PACMAD clade</taxon>
        <taxon>Panicoideae</taxon>
        <taxon>Andropogonodae</taxon>
        <taxon>Paspaleae</taxon>
        <taxon>Paspalinae</taxon>
        <taxon>Paspalum</taxon>
    </lineage>
</organism>
<keyword evidence="1" id="KW-0479">Metal-binding</keyword>
<keyword evidence="2" id="KW-0378">Hydrolase</keyword>